<evidence type="ECO:0000313" key="1">
    <source>
        <dbReference type="EMBL" id="KAK7301242.1"/>
    </source>
</evidence>
<accession>A0AAN9JL92</accession>
<evidence type="ECO:0000313" key="2">
    <source>
        <dbReference type="Proteomes" id="UP001359559"/>
    </source>
</evidence>
<organism evidence="1 2">
    <name type="scientific">Clitoria ternatea</name>
    <name type="common">Butterfly pea</name>
    <dbReference type="NCBI Taxonomy" id="43366"/>
    <lineage>
        <taxon>Eukaryota</taxon>
        <taxon>Viridiplantae</taxon>
        <taxon>Streptophyta</taxon>
        <taxon>Embryophyta</taxon>
        <taxon>Tracheophyta</taxon>
        <taxon>Spermatophyta</taxon>
        <taxon>Magnoliopsida</taxon>
        <taxon>eudicotyledons</taxon>
        <taxon>Gunneridae</taxon>
        <taxon>Pentapetalae</taxon>
        <taxon>rosids</taxon>
        <taxon>fabids</taxon>
        <taxon>Fabales</taxon>
        <taxon>Fabaceae</taxon>
        <taxon>Papilionoideae</taxon>
        <taxon>50 kb inversion clade</taxon>
        <taxon>NPAAA clade</taxon>
        <taxon>indigoferoid/millettioid clade</taxon>
        <taxon>Phaseoleae</taxon>
        <taxon>Clitoria</taxon>
    </lineage>
</organism>
<comment type="caution">
    <text evidence="1">The sequence shown here is derived from an EMBL/GenBank/DDBJ whole genome shotgun (WGS) entry which is preliminary data.</text>
</comment>
<protein>
    <submittedName>
        <fullName evidence="1">Uncharacterized protein</fullName>
    </submittedName>
</protein>
<dbReference type="AlphaFoldDB" id="A0AAN9JL92"/>
<dbReference type="EMBL" id="JAYKXN010000003">
    <property type="protein sequence ID" value="KAK7301242.1"/>
    <property type="molecule type" value="Genomic_DNA"/>
</dbReference>
<gene>
    <name evidence="1" type="ORF">RJT34_12103</name>
</gene>
<keyword evidence="2" id="KW-1185">Reference proteome</keyword>
<proteinExistence type="predicted"/>
<sequence>MASTKEVIGCCGRQVEFGVGLVRSLSVEGFRPSGDSRSVTGVGDQRHHGRWVSRRSVRSWSGEVGVRCVGISGILIGGSRVDVGRRDRASWVTEAGRSRGAR</sequence>
<dbReference type="Proteomes" id="UP001359559">
    <property type="component" value="Unassembled WGS sequence"/>
</dbReference>
<name>A0AAN9JL92_CLITE</name>
<reference evidence="1 2" key="1">
    <citation type="submission" date="2024-01" db="EMBL/GenBank/DDBJ databases">
        <title>The genomes of 5 underutilized Papilionoideae crops provide insights into root nodulation and disease resistance.</title>
        <authorList>
            <person name="Yuan L."/>
        </authorList>
    </citation>
    <scope>NUCLEOTIDE SEQUENCE [LARGE SCALE GENOMIC DNA]</scope>
    <source>
        <strain evidence="1">LY-2023</strain>
        <tissue evidence="1">Leaf</tissue>
    </source>
</reference>